<evidence type="ECO:0000313" key="2">
    <source>
        <dbReference type="EMBL" id="WOK09042.1"/>
    </source>
</evidence>
<dbReference type="RefSeq" id="WP_317491669.1">
    <property type="nucleotide sequence ID" value="NZ_CP136051.1"/>
</dbReference>
<dbReference type="InterPro" id="IPR041667">
    <property type="entry name" value="Cupin_8"/>
</dbReference>
<reference evidence="2 3" key="1">
    <citation type="journal article" date="2023" name="Microbiol. Resour. Announc.">
        <title>Complete Genome Sequence of Imperialibacter roseus strain P4T.</title>
        <authorList>
            <person name="Tizabi D.R."/>
            <person name="Bachvaroff T."/>
            <person name="Hill R.T."/>
        </authorList>
    </citation>
    <scope>NUCLEOTIDE SEQUENCE [LARGE SCALE GENOMIC DNA]</scope>
    <source>
        <strain evidence="2 3">P4T</strain>
    </source>
</reference>
<dbReference type="SUPFAM" id="SSF51197">
    <property type="entry name" value="Clavaminate synthase-like"/>
    <property type="match status" value="1"/>
</dbReference>
<dbReference type="PANTHER" id="PTHR12461:SF105">
    <property type="entry name" value="HYPOXIA-INDUCIBLE FACTOR 1-ALPHA INHIBITOR"/>
    <property type="match status" value="1"/>
</dbReference>
<protein>
    <submittedName>
        <fullName evidence="2">Cupin-like domain-containing protein</fullName>
    </submittedName>
</protein>
<dbReference type="Pfam" id="PF13621">
    <property type="entry name" value="Cupin_8"/>
    <property type="match status" value="1"/>
</dbReference>
<sequence>MSVKIQQNIDVVHNITRKEFEQNYYYPQKPVVLKGLVDGYPASKKWNFQFFKDEMGDMEVGVFDGALERADRSFKKPDYYLKFREYLDEIEKGPTKKRLFLFNPFKQNKRLFEDFEFPKICSGFLRSFPFMFFGGDGSVTRIHQDMDMSCVFLTQFTGKKRVVLFDPKYSTLLYRFPYNVHTAVNIEKPDYDKYPGLKYVEGREAVLEFGDTIFIPSGWWHHIEYVGSGFSMSLRCLSPRVKDRVQGGWNVTVATHLDELLLKMRGDKWFKHKEKVAINNANKEIEKLIAQ</sequence>
<dbReference type="SMART" id="SM00558">
    <property type="entry name" value="JmjC"/>
    <property type="match status" value="1"/>
</dbReference>
<dbReference type="EMBL" id="CP136051">
    <property type="protein sequence ID" value="WOK09042.1"/>
    <property type="molecule type" value="Genomic_DNA"/>
</dbReference>
<gene>
    <name evidence="2" type="ORF">RT717_10385</name>
</gene>
<organism evidence="2 3">
    <name type="scientific">Imperialibacter roseus</name>
    <dbReference type="NCBI Taxonomy" id="1324217"/>
    <lineage>
        <taxon>Bacteria</taxon>
        <taxon>Pseudomonadati</taxon>
        <taxon>Bacteroidota</taxon>
        <taxon>Cytophagia</taxon>
        <taxon>Cytophagales</taxon>
        <taxon>Flammeovirgaceae</taxon>
        <taxon>Imperialibacter</taxon>
    </lineage>
</organism>
<dbReference type="InterPro" id="IPR003347">
    <property type="entry name" value="JmjC_dom"/>
</dbReference>
<dbReference type="PANTHER" id="PTHR12461">
    <property type="entry name" value="HYPOXIA-INDUCIBLE FACTOR 1 ALPHA INHIBITOR-RELATED"/>
    <property type="match status" value="1"/>
</dbReference>
<dbReference type="PROSITE" id="PS51184">
    <property type="entry name" value="JMJC"/>
    <property type="match status" value="1"/>
</dbReference>
<keyword evidence="3" id="KW-1185">Reference proteome</keyword>
<name>A0ABZ0IX06_9BACT</name>
<evidence type="ECO:0000259" key="1">
    <source>
        <dbReference type="PROSITE" id="PS51184"/>
    </source>
</evidence>
<proteinExistence type="predicted"/>
<accession>A0ABZ0IX06</accession>
<dbReference type="Proteomes" id="UP001302349">
    <property type="component" value="Chromosome"/>
</dbReference>
<dbReference type="Gene3D" id="2.60.120.650">
    <property type="entry name" value="Cupin"/>
    <property type="match status" value="1"/>
</dbReference>
<feature type="domain" description="JmjC" evidence="1">
    <location>
        <begin position="106"/>
        <end position="268"/>
    </location>
</feature>
<evidence type="ECO:0000313" key="3">
    <source>
        <dbReference type="Proteomes" id="UP001302349"/>
    </source>
</evidence>